<feature type="domain" description="Tryptophan synthase beta chain-like PALP" evidence="4">
    <location>
        <begin position="2"/>
        <end position="237"/>
    </location>
</feature>
<dbReference type="PANTHER" id="PTHR10314">
    <property type="entry name" value="CYSTATHIONINE BETA-SYNTHASE"/>
    <property type="match status" value="1"/>
</dbReference>
<dbReference type="GO" id="GO:0006534">
    <property type="term" value="P:cysteine metabolic process"/>
    <property type="evidence" value="ECO:0007669"/>
    <property type="project" value="UniProtKB-ARBA"/>
</dbReference>
<feature type="non-terminal residue" evidence="5">
    <location>
        <position position="1"/>
    </location>
</feature>
<comment type="similarity">
    <text evidence="2">Belongs to the cysteine synthase/cystathionine beta-synthase family.</text>
</comment>
<evidence type="ECO:0000256" key="3">
    <source>
        <dbReference type="ARBA" id="ARBA00022898"/>
    </source>
</evidence>
<reference evidence="5" key="1">
    <citation type="journal article" date="2014" name="Front. Microbiol.">
        <title>High frequency of phylogenetically diverse reductive dehalogenase-homologous genes in deep subseafloor sedimentary metagenomes.</title>
        <authorList>
            <person name="Kawai M."/>
            <person name="Futagami T."/>
            <person name="Toyoda A."/>
            <person name="Takaki Y."/>
            <person name="Nishi S."/>
            <person name="Hori S."/>
            <person name="Arai W."/>
            <person name="Tsubouchi T."/>
            <person name="Morono Y."/>
            <person name="Uchiyama I."/>
            <person name="Ito T."/>
            <person name="Fujiyama A."/>
            <person name="Inagaki F."/>
            <person name="Takami H."/>
        </authorList>
    </citation>
    <scope>NUCLEOTIDE SEQUENCE</scope>
    <source>
        <strain evidence="5">Expedition CK06-06</strain>
    </source>
</reference>
<dbReference type="FunFam" id="3.40.50.1100:FF:000003">
    <property type="entry name" value="Cystathionine beta-synthase"/>
    <property type="match status" value="1"/>
</dbReference>
<evidence type="ECO:0000313" key="5">
    <source>
        <dbReference type="EMBL" id="GAI55995.1"/>
    </source>
</evidence>
<name>X1QYS3_9ZZZZ</name>
<dbReference type="CDD" id="cd01561">
    <property type="entry name" value="CBS_like"/>
    <property type="match status" value="1"/>
</dbReference>
<sequence length="237" mass="26016">ITKDLDVEILGKLDYFNPSGSLKDRILFKMVEEAEKRGELKPGMSLIEGTTGNTGISTAMVGAVMGYPVLIVMPAGMSEERKKTMEIYGAKIIYTVGGESDVDLTLKKVAEIKAENPGMYWEVGQFSNPDNVKAHYLTTGPEIWEQTKGEFDIFVASQGTGGTISGVAKYVKERNTEILMFAVEPAECPLLSHQRWGTHRIEGIGDGFIPKNLLIEYIDGVVTTTSEESIEMAKRLA</sequence>
<dbReference type="GO" id="GO:0009069">
    <property type="term" value="P:serine family amino acid metabolic process"/>
    <property type="evidence" value="ECO:0007669"/>
    <property type="project" value="UniProtKB-ARBA"/>
</dbReference>
<dbReference type="Pfam" id="PF00291">
    <property type="entry name" value="PALP"/>
    <property type="match status" value="1"/>
</dbReference>
<dbReference type="InterPro" id="IPR050214">
    <property type="entry name" value="Cys_Synth/Cystath_Beta-Synth"/>
</dbReference>
<dbReference type="SUPFAM" id="SSF53686">
    <property type="entry name" value="Tryptophan synthase beta subunit-like PLP-dependent enzymes"/>
    <property type="match status" value="1"/>
</dbReference>
<evidence type="ECO:0000259" key="4">
    <source>
        <dbReference type="Pfam" id="PF00291"/>
    </source>
</evidence>
<organism evidence="5">
    <name type="scientific">marine sediment metagenome</name>
    <dbReference type="NCBI Taxonomy" id="412755"/>
    <lineage>
        <taxon>unclassified sequences</taxon>
        <taxon>metagenomes</taxon>
        <taxon>ecological metagenomes</taxon>
    </lineage>
</organism>
<dbReference type="InterPro" id="IPR036052">
    <property type="entry name" value="TrpB-like_PALP_sf"/>
</dbReference>
<comment type="cofactor">
    <cofactor evidence="1">
        <name>pyridoxal 5'-phosphate</name>
        <dbReference type="ChEBI" id="CHEBI:597326"/>
    </cofactor>
</comment>
<dbReference type="GO" id="GO:0044272">
    <property type="term" value="P:sulfur compound biosynthetic process"/>
    <property type="evidence" value="ECO:0007669"/>
    <property type="project" value="UniProtKB-ARBA"/>
</dbReference>
<proteinExistence type="inferred from homology"/>
<protein>
    <recommendedName>
        <fullName evidence="4">Tryptophan synthase beta chain-like PALP domain-containing protein</fullName>
    </recommendedName>
</protein>
<feature type="non-terminal residue" evidence="5">
    <location>
        <position position="237"/>
    </location>
</feature>
<evidence type="ECO:0000256" key="2">
    <source>
        <dbReference type="ARBA" id="ARBA00007103"/>
    </source>
</evidence>
<keyword evidence="3" id="KW-0663">Pyridoxal phosphate</keyword>
<accession>X1QYS3</accession>
<dbReference type="InterPro" id="IPR001926">
    <property type="entry name" value="TrpB-like_PALP"/>
</dbReference>
<dbReference type="Gene3D" id="3.40.50.1100">
    <property type="match status" value="2"/>
</dbReference>
<dbReference type="EMBL" id="BARV01035311">
    <property type="protein sequence ID" value="GAI55995.1"/>
    <property type="molecule type" value="Genomic_DNA"/>
</dbReference>
<dbReference type="AlphaFoldDB" id="X1QYS3"/>
<comment type="caution">
    <text evidence="5">The sequence shown here is derived from an EMBL/GenBank/DDBJ whole genome shotgun (WGS) entry which is preliminary data.</text>
</comment>
<gene>
    <name evidence="5" type="ORF">S06H3_55123</name>
</gene>
<evidence type="ECO:0000256" key="1">
    <source>
        <dbReference type="ARBA" id="ARBA00001933"/>
    </source>
</evidence>